<dbReference type="InterPro" id="IPR010559">
    <property type="entry name" value="Sig_transdc_His_kin_internal"/>
</dbReference>
<feature type="domain" description="Two component regulator three Y" evidence="4">
    <location>
        <begin position="642"/>
        <end position="689"/>
    </location>
</feature>
<organism evidence="5 6">
    <name type="scientific">Niastella yeongjuensis</name>
    <dbReference type="NCBI Taxonomy" id="354355"/>
    <lineage>
        <taxon>Bacteria</taxon>
        <taxon>Pseudomonadati</taxon>
        <taxon>Bacteroidota</taxon>
        <taxon>Chitinophagia</taxon>
        <taxon>Chitinophagales</taxon>
        <taxon>Chitinophagaceae</taxon>
        <taxon>Niastella</taxon>
    </lineage>
</organism>
<keyword evidence="2" id="KW-0472">Membrane</keyword>
<dbReference type="OrthoDB" id="9809670at2"/>
<dbReference type="Gene3D" id="2.60.40.10">
    <property type="entry name" value="Immunoglobulins"/>
    <property type="match status" value="1"/>
</dbReference>
<evidence type="ECO:0000259" key="4">
    <source>
        <dbReference type="Pfam" id="PF07495"/>
    </source>
</evidence>
<sequence>MNSRLFLVLLLLCPFFLWSQEYGYTHYDSKDGLASSTVYCMTQDTQGFMWFGTEAGLTRFDGTHFRTFTLDDGLPDNEVIQLFADSKGRVWIAPFKKSICYYYKGKFYTSENDTLLQRIKVVNYVMRFAENDHGDVLLMEINKLHLVTAKNDIYTINDIHGEPLKNLSTVGRNPAGGFWIIEQNKLYEFNNRLFTQEKVLDYWSGYVAYAAVNENVIALRNSFTQNSLQSMSTGKIIRVPALQQQINFSIIDENQVSINSPWGALVYNINGPDSVLHFLPGVRVTGMQKDQEGNLWFTSMGQGIYRLNSAFVLNTKFQDYNISQQVLSFVRDGNSIVVGSDKNVIHWLDANTGKPGRKLGVDTMGINQSVVALYKNAAGNLIGGTATGILQYVPRIKWYDPLAHVTVKGFYPYKKDLVVITDRNIFRIDQLTLAIKDTIWQERATTVYAVNDTFYIGTLNGLYRLLPNGDKQWLGDRYAPFKLRIAAITRDAKQVMWVATFGGGLVAFKDEKIIAHIKQERGLASNICRTLFLQDNDLWVGTNKGLNKIRIDDTTYPLKKYTTGDGLVSDIINVVYVYNKKVFVGTPDGVTFFDEAKIASESRCDLRFIDISVGGKTYYPDLAPVVIPHKKNNLQFDYVGISYKSTGDIRYRYRLLGLDSTWYETRESFLSFPALPSGDYELQIQAINKFDVHSQLLVARFTVEKLLYENTWFRILAGLLFLAITVLVVLLIIRRIRRREQEKTAINRRIAELEQLSRKAQMNPHFIFNSLNSIQQYVMDSDLAGANKFISGFSRLIRQTLDFSSRPDISLEEELDYLTNYLEIEKTRLEHAFSWSVSINDAVDPAAYYIPPMILQPFVENSVRHGLRYLRDKNGKVTIIVKRAGNHLVCMVEDNGIGRKAAMRYKSISPINYQSKGLSLTADRIAMYNQVNVQQITMQIDDLEDEAGNALGTRVTINFPVV</sequence>
<accession>A0A1V9EH43</accession>
<dbReference type="InterPro" id="IPR015943">
    <property type="entry name" value="WD40/YVTN_repeat-like_dom_sf"/>
</dbReference>
<evidence type="ECO:0000313" key="6">
    <source>
        <dbReference type="Proteomes" id="UP000192610"/>
    </source>
</evidence>
<dbReference type="Gene3D" id="3.30.565.10">
    <property type="entry name" value="Histidine kinase-like ATPase, C-terminal domain"/>
    <property type="match status" value="1"/>
</dbReference>
<dbReference type="Pfam" id="PF06580">
    <property type="entry name" value="His_kinase"/>
    <property type="match status" value="1"/>
</dbReference>
<evidence type="ECO:0000256" key="1">
    <source>
        <dbReference type="SAM" id="Coils"/>
    </source>
</evidence>
<evidence type="ECO:0000256" key="2">
    <source>
        <dbReference type="SAM" id="Phobius"/>
    </source>
</evidence>
<comment type="caution">
    <text evidence="5">The sequence shown here is derived from an EMBL/GenBank/DDBJ whole genome shotgun (WGS) entry which is preliminary data.</text>
</comment>
<dbReference type="InterPro" id="IPR013783">
    <property type="entry name" value="Ig-like_fold"/>
</dbReference>
<evidence type="ECO:0008006" key="7">
    <source>
        <dbReference type="Google" id="ProtNLM"/>
    </source>
</evidence>
<dbReference type="PANTHER" id="PTHR34220">
    <property type="entry name" value="SENSOR HISTIDINE KINASE YPDA"/>
    <property type="match status" value="1"/>
</dbReference>
<name>A0A1V9EH43_9BACT</name>
<dbReference type="Proteomes" id="UP000192610">
    <property type="component" value="Unassembled WGS sequence"/>
</dbReference>
<reference evidence="6" key="1">
    <citation type="submission" date="2016-04" db="EMBL/GenBank/DDBJ databases">
        <authorList>
            <person name="Chen L."/>
            <person name="Zhuang W."/>
            <person name="Wang G."/>
        </authorList>
    </citation>
    <scope>NUCLEOTIDE SEQUENCE [LARGE SCALE GENOMIC DNA]</scope>
    <source>
        <strain evidence="6">17621</strain>
    </source>
</reference>
<dbReference type="GO" id="GO:0016020">
    <property type="term" value="C:membrane"/>
    <property type="evidence" value="ECO:0007669"/>
    <property type="project" value="InterPro"/>
</dbReference>
<dbReference type="Gene3D" id="2.130.10.10">
    <property type="entry name" value="YVTN repeat-like/Quinoprotein amine dehydrogenase"/>
    <property type="match status" value="3"/>
</dbReference>
<proteinExistence type="predicted"/>
<gene>
    <name evidence="5" type="ORF">A4H97_32465</name>
</gene>
<dbReference type="InterPro" id="IPR011110">
    <property type="entry name" value="Reg_prop"/>
</dbReference>
<dbReference type="Pfam" id="PF07495">
    <property type="entry name" value="Y_Y_Y"/>
    <property type="match status" value="1"/>
</dbReference>
<dbReference type="SUPFAM" id="SSF55874">
    <property type="entry name" value="ATPase domain of HSP90 chaperone/DNA topoisomerase II/histidine kinase"/>
    <property type="match status" value="1"/>
</dbReference>
<keyword evidence="1" id="KW-0175">Coiled coil</keyword>
<dbReference type="AlphaFoldDB" id="A0A1V9EH43"/>
<feature type="transmembrane region" description="Helical" evidence="2">
    <location>
        <begin position="712"/>
        <end position="733"/>
    </location>
</feature>
<dbReference type="EMBL" id="LVXG01000029">
    <property type="protein sequence ID" value="OQP45459.1"/>
    <property type="molecule type" value="Genomic_DNA"/>
</dbReference>
<dbReference type="InterPro" id="IPR036890">
    <property type="entry name" value="HATPase_C_sf"/>
</dbReference>
<keyword evidence="2" id="KW-0812">Transmembrane</keyword>
<dbReference type="SUPFAM" id="SSF69322">
    <property type="entry name" value="Tricorn protease domain 2"/>
    <property type="match status" value="1"/>
</dbReference>
<feature type="coiled-coil region" evidence="1">
    <location>
        <begin position="736"/>
        <end position="763"/>
    </location>
</feature>
<dbReference type="SUPFAM" id="SSF63829">
    <property type="entry name" value="Calcium-dependent phosphotriesterase"/>
    <property type="match status" value="1"/>
</dbReference>
<dbReference type="Pfam" id="PF07494">
    <property type="entry name" value="Reg_prop"/>
    <property type="match status" value="2"/>
</dbReference>
<evidence type="ECO:0000313" key="5">
    <source>
        <dbReference type="EMBL" id="OQP45459.1"/>
    </source>
</evidence>
<dbReference type="InterPro" id="IPR050640">
    <property type="entry name" value="Bact_2-comp_sensor_kinase"/>
</dbReference>
<dbReference type="STRING" id="354355.SAMN05660816_03464"/>
<dbReference type="PANTHER" id="PTHR34220:SF7">
    <property type="entry name" value="SENSOR HISTIDINE KINASE YPDA"/>
    <property type="match status" value="1"/>
</dbReference>
<keyword evidence="2" id="KW-1133">Transmembrane helix</keyword>
<keyword evidence="6" id="KW-1185">Reference proteome</keyword>
<protein>
    <recommendedName>
        <fullName evidence="7">Signal transduction histidine kinase internal region domain-containing protein</fullName>
    </recommendedName>
</protein>
<dbReference type="GO" id="GO:0000155">
    <property type="term" value="F:phosphorelay sensor kinase activity"/>
    <property type="evidence" value="ECO:0007669"/>
    <property type="project" value="InterPro"/>
</dbReference>
<evidence type="ECO:0000259" key="3">
    <source>
        <dbReference type="Pfam" id="PF06580"/>
    </source>
</evidence>
<dbReference type="RefSeq" id="WP_081202314.1">
    <property type="nucleotide sequence ID" value="NZ_FOCZ01000006.1"/>
</dbReference>
<dbReference type="InterPro" id="IPR011123">
    <property type="entry name" value="Y_Y_Y"/>
</dbReference>
<feature type="domain" description="Signal transduction histidine kinase internal region" evidence="3">
    <location>
        <begin position="759"/>
        <end position="832"/>
    </location>
</feature>